<keyword evidence="2" id="KW-1185">Reference proteome</keyword>
<evidence type="ECO:0000313" key="1">
    <source>
        <dbReference type="EnsemblMetazoa" id="CLYHEMP014756.1"/>
    </source>
</evidence>
<dbReference type="EnsemblMetazoa" id="CLYHEMT014756.1">
    <property type="protein sequence ID" value="CLYHEMP014756.1"/>
    <property type="gene ID" value="CLYHEMG014756"/>
</dbReference>
<dbReference type="Proteomes" id="UP000594262">
    <property type="component" value="Unplaced"/>
</dbReference>
<accession>A0A7M5WXT2</accession>
<sequence>MLLYLFILRRSNASNLDETIETNCEEKAKQQCHKVQHHAVKYFECCQNKMEFCVQISLILDNRHRYIGQSIVCTLERSLIEFCRDEDDCQTVEIEYRACQAV</sequence>
<proteinExistence type="predicted"/>
<organism evidence="1 2">
    <name type="scientific">Clytia hemisphaerica</name>
    <dbReference type="NCBI Taxonomy" id="252671"/>
    <lineage>
        <taxon>Eukaryota</taxon>
        <taxon>Metazoa</taxon>
        <taxon>Cnidaria</taxon>
        <taxon>Hydrozoa</taxon>
        <taxon>Hydroidolina</taxon>
        <taxon>Leptothecata</taxon>
        <taxon>Obeliida</taxon>
        <taxon>Clytiidae</taxon>
        <taxon>Clytia</taxon>
    </lineage>
</organism>
<dbReference type="AlphaFoldDB" id="A0A7M5WXT2"/>
<reference evidence="1" key="1">
    <citation type="submission" date="2021-01" db="UniProtKB">
        <authorList>
            <consortium name="EnsemblMetazoa"/>
        </authorList>
    </citation>
    <scope>IDENTIFICATION</scope>
</reference>
<protein>
    <submittedName>
        <fullName evidence="1">Uncharacterized protein</fullName>
    </submittedName>
</protein>
<evidence type="ECO:0000313" key="2">
    <source>
        <dbReference type="Proteomes" id="UP000594262"/>
    </source>
</evidence>
<name>A0A7M5WXT2_9CNID</name>